<keyword evidence="2" id="KW-0472">Membrane</keyword>
<evidence type="ECO:0000313" key="4">
    <source>
        <dbReference type="EMBL" id="KAL2278269.1"/>
    </source>
</evidence>
<sequence>MASGIMGSHDGATTGAPDHQRQHKHQDQYHQRPLPGPMDDGASSSSASRSSYSRDFSKPSNPSNSRKTSLLSSLNPKNWSRKMRVFALVGFVLTIVALVPAIAVPLTLRPGHKGGADRPVLINPPSTQPIANNMDLRIMSLGASITFGLRSTDGNGYRDELRVLLNKSGTKNVEYVGSRTHGNMASNAVEGWPGLRIDQVLPKANASVPTDLPNVILLNVGTNDCVQNFNMMNTTQNSTSAPEMTANANYTVGTRMRMMVEDLLEWSPNATVVMSTLINNRFDKTQARVLVANEQFRAVAAELQGAGSKVVLAEMTAAAGGPNMTTMFDQTHPNDVGYAMMANRFYEAMVEASTKGMISKPAPR</sequence>
<feature type="compositionally biased region" description="Low complexity" evidence="1">
    <location>
        <begin position="43"/>
        <end position="60"/>
    </location>
</feature>
<gene>
    <name evidence="4" type="ORF">FJTKL_14542</name>
</gene>
<dbReference type="Proteomes" id="UP001600888">
    <property type="component" value="Unassembled WGS sequence"/>
</dbReference>
<dbReference type="Gene3D" id="3.40.50.1110">
    <property type="entry name" value="SGNH hydrolase"/>
    <property type="match status" value="1"/>
</dbReference>
<protein>
    <recommendedName>
        <fullName evidence="3">SGNH hydrolase-type esterase domain-containing protein</fullName>
    </recommendedName>
</protein>
<keyword evidence="5" id="KW-1185">Reference proteome</keyword>
<dbReference type="EMBL" id="JBAWTH010000088">
    <property type="protein sequence ID" value="KAL2278269.1"/>
    <property type="molecule type" value="Genomic_DNA"/>
</dbReference>
<keyword evidence="2" id="KW-1133">Transmembrane helix</keyword>
<evidence type="ECO:0000259" key="3">
    <source>
        <dbReference type="Pfam" id="PF13472"/>
    </source>
</evidence>
<organism evidence="4 5">
    <name type="scientific">Diaporthe vaccinii</name>
    <dbReference type="NCBI Taxonomy" id="105482"/>
    <lineage>
        <taxon>Eukaryota</taxon>
        <taxon>Fungi</taxon>
        <taxon>Dikarya</taxon>
        <taxon>Ascomycota</taxon>
        <taxon>Pezizomycotina</taxon>
        <taxon>Sordariomycetes</taxon>
        <taxon>Sordariomycetidae</taxon>
        <taxon>Diaporthales</taxon>
        <taxon>Diaporthaceae</taxon>
        <taxon>Diaporthe</taxon>
        <taxon>Diaporthe eres species complex</taxon>
    </lineage>
</organism>
<feature type="region of interest" description="Disordered" evidence="1">
    <location>
        <begin position="1"/>
        <end position="72"/>
    </location>
</feature>
<evidence type="ECO:0000256" key="2">
    <source>
        <dbReference type="SAM" id="Phobius"/>
    </source>
</evidence>
<name>A0ABR4E742_9PEZI</name>
<comment type="caution">
    <text evidence="4">The sequence shown here is derived from an EMBL/GenBank/DDBJ whole genome shotgun (WGS) entry which is preliminary data.</text>
</comment>
<keyword evidence="2" id="KW-0812">Transmembrane</keyword>
<dbReference type="InterPro" id="IPR013830">
    <property type="entry name" value="SGNH_hydro"/>
</dbReference>
<dbReference type="CDD" id="cd01833">
    <property type="entry name" value="XynB_like"/>
    <property type="match status" value="1"/>
</dbReference>
<dbReference type="PANTHER" id="PTHR30383:SF31">
    <property type="entry name" value="SGNH HYDROLASE-TYPE ESTERASE DOMAIN-CONTAINING PROTEIN-RELATED"/>
    <property type="match status" value="1"/>
</dbReference>
<feature type="transmembrane region" description="Helical" evidence="2">
    <location>
        <begin position="85"/>
        <end position="108"/>
    </location>
</feature>
<feature type="compositionally biased region" description="Polar residues" evidence="1">
    <location>
        <begin position="61"/>
        <end position="72"/>
    </location>
</feature>
<proteinExistence type="predicted"/>
<evidence type="ECO:0000256" key="1">
    <source>
        <dbReference type="SAM" id="MobiDB-lite"/>
    </source>
</evidence>
<dbReference type="PANTHER" id="PTHR30383">
    <property type="entry name" value="THIOESTERASE 1/PROTEASE 1/LYSOPHOSPHOLIPASE L1"/>
    <property type="match status" value="1"/>
</dbReference>
<dbReference type="SUPFAM" id="SSF52266">
    <property type="entry name" value="SGNH hydrolase"/>
    <property type="match status" value="1"/>
</dbReference>
<feature type="domain" description="SGNH hydrolase-type esterase" evidence="3">
    <location>
        <begin position="141"/>
        <end position="339"/>
    </location>
</feature>
<accession>A0ABR4E742</accession>
<evidence type="ECO:0000313" key="5">
    <source>
        <dbReference type="Proteomes" id="UP001600888"/>
    </source>
</evidence>
<dbReference type="InterPro" id="IPR036514">
    <property type="entry name" value="SGNH_hydro_sf"/>
</dbReference>
<dbReference type="InterPro" id="IPR051532">
    <property type="entry name" value="Ester_Hydrolysis_Enzymes"/>
</dbReference>
<dbReference type="Pfam" id="PF13472">
    <property type="entry name" value="Lipase_GDSL_2"/>
    <property type="match status" value="1"/>
</dbReference>
<reference evidence="4 5" key="1">
    <citation type="submission" date="2024-03" db="EMBL/GenBank/DDBJ databases">
        <title>A high-quality draft genome sequence of Diaporthe vaccinii, a causative agent of upright dieback and viscid rot disease in cranberry plants.</title>
        <authorList>
            <person name="Sarrasin M."/>
            <person name="Lang B.F."/>
            <person name="Burger G."/>
        </authorList>
    </citation>
    <scope>NUCLEOTIDE SEQUENCE [LARGE SCALE GENOMIC DNA]</scope>
    <source>
        <strain evidence="4 5">IS7</strain>
    </source>
</reference>